<keyword evidence="2" id="KW-1185">Reference proteome</keyword>
<protein>
    <submittedName>
        <fullName evidence="1">Uncharacterized protein</fullName>
    </submittedName>
</protein>
<accession>A0A8J1UR78</accession>
<proteinExistence type="predicted"/>
<sequence>MLPSRGTFGLIRPPTLPKLEPLPIPTFLAMVGNISPLYRYITLNTMPMSKAPHRAVTVVNAVIFVGRRPIIASDKIPLTMKNDIMIDFLPILNNTTNRSTGEIRSVSPLTMKLFK</sequence>
<dbReference type="EMBL" id="CAIIXF020000009">
    <property type="protein sequence ID" value="CAH1793444.1"/>
    <property type="molecule type" value="Genomic_DNA"/>
</dbReference>
<reference evidence="1" key="1">
    <citation type="submission" date="2022-03" db="EMBL/GenBank/DDBJ databases">
        <authorList>
            <person name="Martin C."/>
        </authorList>
    </citation>
    <scope>NUCLEOTIDE SEQUENCE</scope>
</reference>
<dbReference type="Proteomes" id="UP000749559">
    <property type="component" value="Unassembled WGS sequence"/>
</dbReference>
<evidence type="ECO:0000313" key="1">
    <source>
        <dbReference type="EMBL" id="CAH1793444.1"/>
    </source>
</evidence>
<organism evidence="1 2">
    <name type="scientific">Owenia fusiformis</name>
    <name type="common">Polychaete worm</name>
    <dbReference type="NCBI Taxonomy" id="6347"/>
    <lineage>
        <taxon>Eukaryota</taxon>
        <taxon>Metazoa</taxon>
        <taxon>Spiralia</taxon>
        <taxon>Lophotrochozoa</taxon>
        <taxon>Annelida</taxon>
        <taxon>Polychaeta</taxon>
        <taxon>Sedentaria</taxon>
        <taxon>Canalipalpata</taxon>
        <taxon>Sabellida</taxon>
        <taxon>Oweniida</taxon>
        <taxon>Oweniidae</taxon>
        <taxon>Owenia</taxon>
    </lineage>
</organism>
<dbReference type="AlphaFoldDB" id="A0A8J1UR78"/>
<gene>
    <name evidence="1" type="ORF">OFUS_LOCUS18292</name>
</gene>
<name>A0A8J1UR78_OWEFU</name>
<comment type="caution">
    <text evidence="1">The sequence shown here is derived from an EMBL/GenBank/DDBJ whole genome shotgun (WGS) entry which is preliminary data.</text>
</comment>
<evidence type="ECO:0000313" key="2">
    <source>
        <dbReference type="Proteomes" id="UP000749559"/>
    </source>
</evidence>